<keyword evidence="10" id="KW-1185">Reference proteome</keyword>
<keyword evidence="5 7" id="KW-0472">Membrane</keyword>
<feature type="region of interest" description="Disordered" evidence="6">
    <location>
        <begin position="1"/>
        <end position="43"/>
    </location>
</feature>
<dbReference type="PANTHER" id="PTHR36115">
    <property type="entry name" value="PROLINE-RICH ANTIGEN HOMOLOG-RELATED"/>
    <property type="match status" value="1"/>
</dbReference>
<keyword evidence="3 7" id="KW-0812">Transmembrane</keyword>
<name>A0A7Z0ELJ2_9ACTN</name>
<accession>A0A7Z0ELJ2</accession>
<evidence type="ECO:0000256" key="5">
    <source>
        <dbReference type="ARBA" id="ARBA00023136"/>
    </source>
</evidence>
<evidence type="ECO:0000256" key="1">
    <source>
        <dbReference type="ARBA" id="ARBA00004651"/>
    </source>
</evidence>
<dbReference type="Pfam" id="PF06271">
    <property type="entry name" value="RDD"/>
    <property type="match status" value="1"/>
</dbReference>
<dbReference type="AlphaFoldDB" id="A0A7Z0ELJ2"/>
<dbReference type="Proteomes" id="UP000572051">
    <property type="component" value="Unassembled WGS sequence"/>
</dbReference>
<dbReference type="RefSeq" id="WP_179822788.1">
    <property type="nucleotide sequence ID" value="NZ_JACCFS010000001.1"/>
</dbReference>
<dbReference type="GO" id="GO:0005886">
    <property type="term" value="C:plasma membrane"/>
    <property type="evidence" value="ECO:0007669"/>
    <property type="project" value="UniProtKB-SubCell"/>
</dbReference>
<comment type="subcellular location">
    <subcellularLocation>
        <location evidence="1">Cell membrane</location>
        <topology evidence="1">Multi-pass membrane protein</topology>
    </subcellularLocation>
</comment>
<dbReference type="InterPro" id="IPR051791">
    <property type="entry name" value="Pra-immunoreactive"/>
</dbReference>
<organism evidence="9 10">
    <name type="scientific">Nocardiopsis aegyptia</name>
    <dbReference type="NCBI Taxonomy" id="220378"/>
    <lineage>
        <taxon>Bacteria</taxon>
        <taxon>Bacillati</taxon>
        <taxon>Actinomycetota</taxon>
        <taxon>Actinomycetes</taxon>
        <taxon>Streptosporangiales</taxon>
        <taxon>Nocardiopsidaceae</taxon>
        <taxon>Nocardiopsis</taxon>
    </lineage>
</organism>
<evidence type="ECO:0000256" key="3">
    <source>
        <dbReference type="ARBA" id="ARBA00022692"/>
    </source>
</evidence>
<feature type="transmembrane region" description="Helical" evidence="7">
    <location>
        <begin position="97"/>
        <end position="120"/>
    </location>
</feature>
<evidence type="ECO:0000313" key="10">
    <source>
        <dbReference type="Proteomes" id="UP000572051"/>
    </source>
</evidence>
<evidence type="ECO:0000313" key="9">
    <source>
        <dbReference type="EMBL" id="NYJ34241.1"/>
    </source>
</evidence>
<evidence type="ECO:0000259" key="8">
    <source>
        <dbReference type="Pfam" id="PF06271"/>
    </source>
</evidence>
<keyword evidence="4 7" id="KW-1133">Transmembrane helix</keyword>
<comment type="caution">
    <text evidence="9">The sequence shown here is derived from an EMBL/GenBank/DDBJ whole genome shotgun (WGS) entry which is preliminary data.</text>
</comment>
<gene>
    <name evidence="9" type="ORF">HNR10_002122</name>
</gene>
<evidence type="ECO:0000256" key="4">
    <source>
        <dbReference type="ARBA" id="ARBA00022989"/>
    </source>
</evidence>
<dbReference type="PANTHER" id="PTHR36115:SF4">
    <property type="entry name" value="MEMBRANE PROTEIN"/>
    <property type="match status" value="1"/>
</dbReference>
<evidence type="ECO:0000256" key="2">
    <source>
        <dbReference type="ARBA" id="ARBA00022475"/>
    </source>
</evidence>
<proteinExistence type="predicted"/>
<keyword evidence="2" id="KW-1003">Cell membrane</keyword>
<reference evidence="9 10" key="1">
    <citation type="submission" date="2020-07" db="EMBL/GenBank/DDBJ databases">
        <title>Sequencing the genomes of 1000 actinobacteria strains.</title>
        <authorList>
            <person name="Klenk H.-P."/>
        </authorList>
    </citation>
    <scope>NUCLEOTIDE SEQUENCE [LARGE SCALE GENOMIC DNA]</scope>
    <source>
        <strain evidence="9 10">DSM 44442</strain>
    </source>
</reference>
<dbReference type="InterPro" id="IPR010432">
    <property type="entry name" value="RDD"/>
</dbReference>
<dbReference type="EMBL" id="JACCFS010000001">
    <property type="protein sequence ID" value="NYJ34241.1"/>
    <property type="molecule type" value="Genomic_DNA"/>
</dbReference>
<protein>
    <submittedName>
        <fullName evidence="9">Putative RDD family membrane protein YckC</fullName>
    </submittedName>
</protein>
<feature type="compositionally biased region" description="Pro residues" evidence="6">
    <location>
        <begin position="27"/>
        <end position="43"/>
    </location>
</feature>
<evidence type="ECO:0000256" key="6">
    <source>
        <dbReference type="SAM" id="MobiDB-lite"/>
    </source>
</evidence>
<evidence type="ECO:0000256" key="7">
    <source>
        <dbReference type="SAM" id="Phobius"/>
    </source>
</evidence>
<feature type="domain" description="RDD" evidence="8">
    <location>
        <begin position="51"/>
        <end position="190"/>
    </location>
</feature>
<feature type="transmembrane region" description="Helical" evidence="7">
    <location>
        <begin position="64"/>
        <end position="85"/>
    </location>
</feature>
<sequence length="198" mass="21158">MSSPHWNAPQHRPHSVGGWEMAAHPHGPGPTPPPGWGPTAPVPRPPALEPASFGRRLAARTIDYVLAAITAVAFFFVMMVVTVAITGSTDSTDGEVALWLLLWVFGWGLLLFFYDWLYLVTWGRTIGKLMVGIKVVAAADGGRLTQGQALRRSAVFCLPQTLPVAGHLFSLGESMAALGTGSLAVHDRAAATLVVRVR</sequence>